<dbReference type="PROSITE" id="PS50263">
    <property type="entry name" value="CN_HYDROLASE"/>
    <property type="match status" value="1"/>
</dbReference>
<keyword evidence="1 3" id="KW-0378">Hydrolase</keyword>
<protein>
    <submittedName>
        <fullName evidence="3">Carbon-nitrogen hydrolase family protein</fullName>
    </submittedName>
</protein>
<reference evidence="3" key="1">
    <citation type="submission" date="2020-11" db="EMBL/GenBank/DDBJ databases">
        <title>Whole-genome analyses of Nonomuraea sp. K274.</title>
        <authorList>
            <person name="Veyisoglu A."/>
        </authorList>
    </citation>
    <scope>NUCLEOTIDE SEQUENCE</scope>
    <source>
        <strain evidence="3">K274</strain>
    </source>
</reference>
<dbReference type="Proteomes" id="UP000605361">
    <property type="component" value="Unassembled WGS sequence"/>
</dbReference>
<dbReference type="InterPro" id="IPR036526">
    <property type="entry name" value="C-N_Hydrolase_sf"/>
</dbReference>
<dbReference type="PANTHER" id="PTHR43674:SF2">
    <property type="entry name" value="BETA-UREIDOPROPIONASE"/>
    <property type="match status" value="1"/>
</dbReference>
<evidence type="ECO:0000259" key="2">
    <source>
        <dbReference type="PROSITE" id="PS50263"/>
    </source>
</evidence>
<evidence type="ECO:0000313" key="4">
    <source>
        <dbReference type="Proteomes" id="UP000605361"/>
    </source>
</evidence>
<proteinExistence type="predicted"/>
<name>A0A931EYZ1_9ACTN</name>
<gene>
    <name evidence="3" type="ORF">ITP53_02240</name>
</gene>
<feature type="domain" description="CN hydrolase" evidence="2">
    <location>
        <begin position="15"/>
        <end position="261"/>
    </location>
</feature>
<dbReference type="GO" id="GO:0016811">
    <property type="term" value="F:hydrolase activity, acting on carbon-nitrogen (but not peptide) bonds, in linear amides"/>
    <property type="evidence" value="ECO:0007669"/>
    <property type="project" value="UniProtKB-ARBA"/>
</dbReference>
<sequence length="305" mass="33385">MSRHAHASVGRAMTLTIATVNPLTHFGPDSYAANLRSAEQYVADASARGAQLVCLPETYPGEWRRPITRTPEKELSALARAHRVHLVGGFAEPVGGDTSRCYNTLVLMGPDGSELGRYRRTVPVHAPWIYVGGAYWDFDWVPGDDLPVFETELGRIGMLVCSEVYSPELPRQLALGGAELILMPAGLTGPQRHAGGHGGALFETWRTLAWARAIENLAVTAICANIPDAGDKGVSMICTPEQVALEEYGEGVHVATVDLDRVRWLRREQDRIVAGPSPWRTKPGVLRDWRRTDLRTGYLPEAAAQ</sequence>
<organism evidence="3 4">
    <name type="scientific">Nonomuraea cypriaca</name>
    <dbReference type="NCBI Taxonomy" id="1187855"/>
    <lineage>
        <taxon>Bacteria</taxon>
        <taxon>Bacillati</taxon>
        <taxon>Actinomycetota</taxon>
        <taxon>Actinomycetes</taxon>
        <taxon>Streptosporangiales</taxon>
        <taxon>Streptosporangiaceae</taxon>
        <taxon>Nonomuraea</taxon>
    </lineage>
</organism>
<accession>A0A931EYZ1</accession>
<dbReference type="Gene3D" id="3.60.110.10">
    <property type="entry name" value="Carbon-nitrogen hydrolase"/>
    <property type="match status" value="1"/>
</dbReference>
<keyword evidence="4" id="KW-1185">Reference proteome</keyword>
<evidence type="ECO:0000313" key="3">
    <source>
        <dbReference type="EMBL" id="MBF8184583.1"/>
    </source>
</evidence>
<dbReference type="InterPro" id="IPR003010">
    <property type="entry name" value="C-N_Hydrolase"/>
</dbReference>
<dbReference type="EMBL" id="JADOGI010000003">
    <property type="protein sequence ID" value="MBF8184583.1"/>
    <property type="molecule type" value="Genomic_DNA"/>
</dbReference>
<evidence type="ECO:0000256" key="1">
    <source>
        <dbReference type="ARBA" id="ARBA00022801"/>
    </source>
</evidence>
<dbReference type="RefSeq" id="WP_195893568.1">
    <property type="nucleotide sequence ID" value="NZ_JADOGI010000003.1"/>
</dbReference>
<dbReference type="Pfam" id="PF00795">
    <property type="entry name" value="CN_hydrolase"/>
    <property type="match status" value="1"/>
</dbReference>
<comment type="caution">
    <text evidence="3">The sequence shown here is derived from an EMBL/GenBank/DDBJ whole genome shotgun (WGS) entry which is preliminary data.</text>
</comment>
<dbReference type="SUPFAM" id="SSF56317">
    <property type="entry name" value="Carbon-nitrogen hydrolase"/>
    <property type="match status" value="1"/>
</dbReference>
<dbReference type="InterPro" id="IPR050345">
    <property type="entry name" value="Aliph_Amidase/BUP"/>
</dbReference>
<dbReference type="PANTHER" id="PTHR43674">
    <property type="entry name" value="NITRILASE C965.09-RELATED"/>
    <property type="match status" value="1"/>
</dbReference>
<dbReference type="CDD" id="cd07197">
    <property type="entry name" value="nitrilase"/>
    <property type="match status" value="1"/>
</dbReference>
<dbReference type="AlphaFoldDB" id="A0A931EYZ1"/>